<comment type="similarity">
    <text evidence="1">Belongs to the universal stress protein A family.</text>
</comment>
<dbReference type="OrthoDB" id="9804721at2"/>
<dbReference type="InterPro" id="IPR006015">
    <property type="entry name" value="Universal_stress_UspA"/>
</dbReference>
<keyword evidence="4" id="KW-1185">Reference proteome</keyword>
<dbReference type="Gene3D" id="3.40.50.12370">
    <property type="match status" value="1"/>
</dbReference>
<evidence type="ECO:0000313" key="4">
    <source>
        <dbReference type="Proteomes" id="UP000321567"/>
    </source>
</evidence>
<comment type="caution">
    <text evidence="3">The sequence shown here is derived from an EMBL/GenBank/DDBJ whole genome shotgun (WGS) entry which is preliminary data.</text>
</comment>
<evidence type="ECO:0000259" key="2">
    <source>
        <dbReference type="Pfam" id="PF00582"/>
    </source>
</evidence>
<protein>
    <submittedName>
        <fullName evidence="3">Universal stress protein A</fullName>
    </submittedName>
</protein>
<evidence type="ECO:0000256" key="1">
    <source>
        <dbReference type="ARBA" id="ARBA00008791"/>
    </source>
</evidence>
<dbReference type="RefSeq" id="WP_147163436.1">
    <property type="nucleotide sequence ID" value="NZ_BJZO01000035.1"/>
</dbReference>
<dbReference type="PRINTS" id="PR01438">
    <property type="entry name" value="UNVRSLSTRESS"/>
</dbReference>
<dbReference type="Pfam" id="PF00582">
    <property type="entry name" value="Usp"/>
    <property type="match status" value="1"/>
</dbReference>
<dbReference type="PANTHER" id="PTHR46268">
    <property type="entry name" value="STRESS RESPONSE PROTEIN NHAX"/>
    <property type="match status" value="1"/>
</dbReference>
<feature type="domain" description="UspA" evidence="2">
    <location>
        <begin position="155"/>
        <end position="276"/>
    </location>
</feature>
<dbReference type="EMBL" id="BJZO01000035">
    <property type="protein sequence ID" value="GEO81398.1"/>
    <property type="molecule type" value="Genomic_DNA"/>
</dbReference>
<proteinExistence type="inferred from homology"/>
<dbReference type="Proteomes" id="UP000321567">
    <property type="component" value="Unassembled WGS sequence"/>
</dbReference>
<dbReference type="SUPFAM" id="SSF52402">
    <property type="entry name" value="Adenine nucleotide alpha hydrolases-like"/>
    <property type="match status" value="2"/>
</dbReference>
<dbReference type="CDD" id="cd00293">
    <property type="entry name" value="USP-like"/>
    <property type="match status" value="1"/>
</dbReference>
<accession>A0A512H7J1</accession>
<reference evidence="3 4" key="1">
    <citation type="submission" date="2019-07" db="EMBL/GenBank/DDBJ databases">
        <title>Whole genome shotgun sequence of Rhodospirillum oryzae NBRC 107573.</title>
        <authorList>
            <person name="Hosoyama A."/>
            <person name="Uohara A."/>
            <person name="Ohji S."/>
            <person name="Ichikawa N."/>
        </authorList>
    </citation>
    <scope>NUCLEOTIDE SEQUENCE [LARGE SCALE GENOMIC DNA]</scope>
    <source>
        <strain evidence="3 4">NBRC 107573</strain>
    </source>
</reference>
<dbReference type="InterPro" id="IPR006016">
    <property type="entry name" value="UspA"/>
</dbReference>
<dbReference type="AlphaFoldDB" id="A0A512H7J1"/>
<gene>
    <name evidence="3" type="ORF">ROR02_15290</name>
</gene>
<organism evidence="3 4">
    <name type="scientific">Pararhodospirillum oryzae</name>
    <dbReference type="NCBI Taxonomy" id="478448"/>
    <lineage>
        <taxon>Bacteria</taxon>
        <taxon>Pseudomonadati</taxon>
        <taxon>Pseudomonadota</taxon>
        <taxon>Alphaproteobacteria</taxon>
        <taxon>Rhodospirillales</taxon>
        <taxon>Rhodospirillaceae</taxon>
        <taxon>Pararhodospirillum</taxon>
    </lineage>
</organism>
<dbReference type="PANTHER" id="PTHR46268:SF15">
    <property type="entry name" value="UNIVERSAL STRESS PROTEIN HP_0031"/>
    <property type="match status" value="1"/>
</dbReference>
<sequence>MSFKDILVHIDKSGHCPARLDLAARLAADHGAHLTGLGLRIVPHVPRFILTQLGPEVAEAQRRLAEETARAERAAFEAVAARHALSHEWREAEGDVLEAFCLHARYTDCLVVGQDDPDDDAMDGEHGLTEHLVLDAGRPVLVVPYAGTFPTLGHTVLVAWNGSREASRAINDALPLLRRAQRVVVVVINPRGGRLGHGDIPGADISLHLARHGINSEAHSLHAEDMEVGAMLLSRATDLGADLMVMGAYGRSRLRELVLGGATRHILRHMTIPVLMSH</sequence>
<evidence type="ECO:0000313" key="3">
    <source>
        <dbReference type="EMBL" id="GEO81398.1"/>
    </source>
</evidence>
<name>A0A512H7J1_9PROT</name>